<keyword evidence="3" id="KW-1185">Reference proteome</keyword>
<feature type="domain" description="MULE transposase" evidence="1">
    <location>
        <begin position="178"/>
        <end position="266"/>
    </location>
</feature>
<dbReference type="Proteomes" id="UP001219518">
    <property type="component" value="Unassembled WGS sequence"/>
</dbReference>
<feature type="non-terminal residue" evidence="2">
    <location>
        <position position="1"/>
    </location>
</feature>
<sequence>VELSSMAQHMVFVEDEKFPGSHFYHIGDGFYYHLHRQEQEMGTMYFRCKLSSCYGRALWKFGSAFEHTQPHNHPPDILFWEIHSARASIIQEAQSRNYRSFSDIIRLEKRRIPDVIVRSHLTSRSLRSAMQRARSDAFPEIPKSLFELTIGTDWSINIVLMSPRGLQLLREAIIVFADGTFFIAPSVEGCYQVFTIVTVHNHTVLPICWCLMQNKSQAGYEAVLSLIRDRLGLWNFSTVVCDFEDAIMNAFRNVFNVDVQGCLYHASDAMARYAREIFGPHVLRSFEVLKSVVRLCCTLPLLPPHLLQSGLNAIGSAAIGLGDFWYNTVRPYLAYVQHSWLDHPNRGLNMSVCGSDHRTNNASESNNRQMRRKFGVHHPNVYHFIRTVVDLEAEVSDDLGTLAMGMIPTRHRKVSAVANDLFIRGITTALLSEPNPSDETLLNFLWWASLSIQGLINEALR</sequence>
<accession>A0AAE1HMA9</accession>
<evidence type="ECO:0000313" key="3">
    <source>
        <dbReference type="Proteomes" id="UP001219518"/>
    </source>
</evidence>
<organism evidence="2 3">
    <name type="scientific">Frankliniella fusca</name>
    <dbReference type="NCBI Taxonomy" id="407009"/>
    <lineage>
        <taxon>Eukaryota</taxon>
        <taxon>Metazoa</taxon>
        <taxon>Ecdysozoa</taxon>
        <taxon>Arthropoda</taxon>
        <taxon>Hexapoda</taxon>
        <taxon>Insecta</taxon>
        <taxon>Pterygota</taxon>
        <taxon>Neoptera</taxon>
        <taxon>Paraneoptera</taxon>
        <taxon>Thysanoptera</taxon>
        <taxon>Terebrantia</taxon>
        <taxon>Thripoidea</taxon>
        <taxon>Thripidae</taxon>
        <taxon>Frankliniella</taxon>
    </lineage>
</organism>
<gene>
    <name evidence="2" type="ORF">KUF71_012195</name>
</gene>
<dbReference type="Pfam" id="PF10551">
    <property type="entry name" value="MULE"/>
    <property type="match status" value="1"/>
</dbReference>
<protein>
    <submittedName>
        <fullName evidence="2">NADH-quinone oxidoreductase subunit D 1</fullName>
    </submittedName>
</protein>
<name>A0AAE1HMA9_9NEOP</name>
<dbReference type="InterPro" id="IPR018289">
    <property type="entry name" value="MULE_transposase_dom"/>
</dbReference>
<evidence type="ECO:0000313" key="2">
    <source>
        <dbReference type="EMBL" id="KAK3923957.1"/>
    </source>
</evidence>
<reference evidence="2" key="1">
    <citation type="submission" date="2021-07" db="EMBL/GenBank/DDBJ databases">
        <authorList>
            <person name="Catto M.A."/>
            <person name="Jacobson A."/>
            <person name="Kennedy G."/>
            <person name="Labadie P."/>
            <person name="Hunt B.G."/>
            <person name="Srinivasan R."/>
        </authorList>
    </citation>
    <scope>NUCLEOTIDE SEQUENCE</scope>
    <source>
        <strain evidence="2">PL_HMW_Pooled</strain>
        <tissue evidence="2">Head</tissue>
    </source>
</reference>
<reference evidence="2" key="2">
    <citation type="journal article" date="2023" name="BMC Genomics">
        <title>Pest status, molecular evolution, and epigenetic factors derived from the genome assembly of Frankliniella fusca, a thysanopteran phytovirus vector.</title>
        <authorList>
            <person name="Catto M.A."/>
            <person name="Labadie P.E."/>
            <person name="Jacobson A.L."/>
            <person name="Kennedy G.G."/>
            <person name="Srinivasan R."/>
            <person name="Hunt B.G."/>
        </authorList>
    </citation>
    <scope>NUCLEOTIDE SEQUENCE</scope>
    <source>
        <strain evidence="2">PL_HMW_Pooled</strain>
    </source>
</reference>
<evidence type="ECO:0000259" key="1">
    <source>
        <dbReference type="Pfam" id="PF10551"/>
    </source>
</evidence>
<dbReference type="AlphaFoldDB" id="A0AAE1HMA9"/>
<dbReference type="Gene3D" id="2.20.25.240">
    <property type="match status" value="1"/>
</dbReference>
<dbReference type="EMBL" id="JAHWGI010001159">
    <property type="protein sequence ID" value="KAK3923957.1"/>
    <property type="molecule type" value="Genomic_DNA"/>
</dbReference>
<proteinExistence type="predicted"/>
<comment type="caution">
    <text evidence="2">The sequence shown here is derived from an EMBL/GenBank/DDBJ whole genome shotgun (WGS) entry which is preliminary data.</text>
</comment>